<dbReference type="EMBL" id="LJIJ01002515">
    <property type="protein sequence ID" value="ODM89593.1"/>
    <property type="molecule type" value="Genomic_DNA"/>
</dbReference>
<dbReference type="InterPro" id="IPR005011">
    <property type="entry name" value="SNU66/SART1"/>
</dbReference>
<evidence type="ECO:0000256" key="4">
    <source>
        <dbReference type="SAM" id="MobiDB-lite"/>
    </source>
</evidence>
<dbReference type="GO" id="GO:0045292">
    <property type="term" value="P:mRNA cis splicing, via spliceosome"/>
    <property type="evidence" value="ECO:0007669"/>
    <property type="project" value="TreeGrafter"/>
</dbReference>
<dbReference type="AlphaFoldDB" id="A0A1D2M9D3"/>
<comment type="caution">
    <text evidence="5">The sequence shown here is derived from an EMBL/GenBank/DDBJ whole genome shotgun (WGS) entry which is preliminary data.</text>
</comment>
<reference evidence="5 6" key="1">
    <citation type="journal article" date="2016" name="Genome Biol. Evol.">
        <title>Gene Family Evolution Reflects Adaptation to Soil Environmental Stressors in the Genome of the Collembolan Orchesella cincta.</title>
        <authorList>
            <person name="Faddeeva-Vakhrusheva A."/>
            <person name="Derks M.F."/>
            <person name="Anvar S.Y."/>
            <person name="Agamennone V."/>
            <person name="Suring W."/>
            <person name="Smit S."/>
            <person name="van Straalen N.M."/>
            <person name="Roelofs D."/>
        </authorList>
    </citation>
    <scope>NUCLEOTIDE SEQUENCE [LARGE SCALE GENOMIC DNA]</scope>
    <source>
        <tissue evidence="5">Mixed pool</tissue>
    </source>
</reference>
<evidence type="ECO:0000256" key="3">
    <source>
        <dbReference type="ARBA" id="ARBA00023242"/>
    </source>
</evidence>
<protein>
    <submittedName>
        <fullName evidence="5">U4/U6.U5 tri-snRNP-associated protein 1</fullName>
    </submittedName>
</protein>
<proteinExistence type="inferred from homology"/>
<gene>
    <name evidence="5" type="ORF">Ocin01_17089</name>
</gene>
<dbReference type="PANTHER" id="PTHR14152">
    <property type="entry name" value="SQUAMOUS CELL CARCINOMA ANTIGEN RECOGNISED BY CYTOTOXIC T LYMPHOCYTES"/>
    <property type="match status" value="1"/>
</dbReference>
<comment type="similarity">
    <text evidence="2">Belongs to the SNU66/SART1 family.</text>
</comment>
<dbReference type="OrthoDB" id="5583at2759"/>
<keyword evidence="6" id="KW-1185">Reference proteome</keyword>
<dbReference type="STRING" id="48709.A0A1D2M9D3"/>
<feature type="region of interest" description="Disordered" evidence="4">
    <location>
        <begin position="53"/>
        <end position="73"/>
    </location>
</feature>
<evidence type="ECO:0000256" key="1">
    <source>
        <dbReference type="ARBA" id="ARBA00004123"/>
    </source>
</evidence>
<comment type="subcellular location">
    <subcellularLocation>
        <location evidence="1">Nucleus</location>
    </subcellularLocation>
</comment>
<organism evidence="5 6">
    <name type="scientific">Orchesella cincta</name>
    <name type="common">Springtail</name>
    <name type="synonym">Podura cincta</name>
    <dbReference type="NCBI Taxonomy" id="48709"/>
    <lineage>
        <taxon>Eukaryota</taxon>
        <taxon>Metazoa</taxon>
        <taxon>Ecdysozoa</taxon>
        <taxon>Arthropoda</taxon>
        <taxon>Hexapoda</taxon>
        <taxon>Collembola</taxon>
        <taxon>Entomobryomorpha</taxon>
        <taxon>Entomobryoidea</taxon>
        <taxon>Orchesellidae</taxon>
        <taxon>Orchesellinae</taxon>
        <taxon>Orchesella</taxon>
    </lineage>
</organism>
<name>A0A1D2M9D3_ORCCI</name>
<dbReference type="Proteomes" id="UP000094527">
    <property type="component" value="Unassembled WGS sequence"/>
</dbReference>
<dbReference type="Pfam" id="PF03343">
    <property type="entry name" value="SART-1"/>
    <property type="match status" value="1"/>
</dbReference>
<keyword evidence="3" id="KW-0539">Nucleus</keyword>
<sequence>MKIRDEREQEAETFWKEKQDFVHAPAVNLTEKLKSEKLREKLALRREKRRLEEKLAESKGLADSDSDDDASAWVRKQKEAVQQKLLAEKKAKELDELDSEFGVGELVDTEFVKQKNKAYTDRDLKGLKVLHGQDRIEEGNTVILTLKDKDVLNEDDDVLVNPNMIDDEKFEKNLENRKLRPEYNGYNVFDEIEYDSDGNLKGKGVLGKYDEEIGGQQSKGSFVIGEDTSEEARRAKIREKMLRSDKILESAESTSLRIASDFFTPDEMVKFKKPGKKKVR</sequence>
<evidence type="ECO:0000313" key="5">
    <source>
        <dbReference type="EMBL" id="ODM89593.1"/>
    </source>
</evidence>
<accession>A0A1D2M9D3</accession>
<dbReference type="PANTHER" id="PTHR14152:SF5">
    <property type="entry name" value="U4_U6.U5 TRI-SNRNP-ASSOCIATED PROTEIN 1"/>
    <property type="match status" value="1"/>
</dbReference>
<dbReference type="GO" id="GO:0046540">
    <property type="term" value="C:U4/U6 x U5 tri-snRNP complex"/>
    <property type="evidence" value="ECO:0007669"/>
    <property type="project" value="TreeGrafter"/>
</dbReference>
<dbReference type="OMA" id="PQESEWG"/>
<evidence type="ECO:0000313" key="6">
    <source>
        <dbReference type="Proteomes" id="UP000094527"/>
    </source>
</evidence>
<feature type="compositionally biased region" description="Basic and acidic residues" evidence="4">
    <location>
        <begin position="53"/>
        <end position="62"/>
    </location>
</feature>
<dbReference type="GO" id="GO:0000481">
    <property type="term" value="P:maturation of 5S rRNA"/>
    <property type="evidence" value="ECO:0007669"/>
    <property type="project" value="TreeGrafter"/>
</dbReference>
<evidence type="ECO:0000256" key="2">
    <source>
        <dbReference type="ARBA" id="ARBA00006076"/>
    </source>
</evidence>